<evidence type="ECO:0000256" key="1">
    <source>
        <dbReference type="ARBA" id="ARBA00023125"/>
    </source>
</evidence>
<dbReference type="InterPro" id="IPR036388">
    <property type="entry name" value="WH-like_DNA-bd_sf"/>
</dbReference>
<keyword evidence="1" id="KW-0238">DNA-binding</keyword>
<accession>A0A428LJC8</accession>
<protein>
    <submittedName>
        <fullName evidence="3">Helix-turn-helix domain-containing protein</fullName>
    </submittedName>
</protein>
<dbReference type="Proteomes" id="UP000276389">
    <property type="component" value="Unassembled WGS sequence"/>
</dbReference>
<dbReference type="GO" id="GO:0003677">
    <property type="term" value="F:DNA binding"/>
    <property type="evidence" value="ECO:0007669"/>
    <property type="project" value="UniProtKB-KW"/>
</dbReference>
<sequence>MHSFKYSLYPEFGLLVNERNGTASRLGGYELKLLMKLMENPGKVFTRDFLLAVIWQPKIVTQGCLSKTVHSLRFAIGDERPWSIIKTYHRQGVSMSAEIVSCINIVNSRTLPAPAHRAMFESCTAKN</sequence>
<dbReference type="InterPro" id="IPR001867">
    <property type="entry name" value="OmpR/PhoB-type_DNA-bd"/>
</dbReference>
<dbReference type="Pfam" id="PF00486">
    <property type="entry name" value="Trans_reg_C"/>
    <property type="match status" value="1"/>
</dbReference>
<dbReference type="GO" id="GO:0006355">
    <property type="term" value="P:regulation of DNA-templated transcription"/>
    <property type="evidence" value="ECO:0007669"/>
    <property type="project" value="InterPro"/>
</dbReference>
<dbReference type="EMBL" id="RWHU01000009">
    <property type="protein sequence ID" value="RSK64398.1"/>
    <property type="molecule type" value="Genomic_DNA"/>
</dbReference>
<reference evidence="3 4" key="1">
    <citation type="submission" date="2018-12" db="EMBL/GenBank/DDBJ databases">
        <title>The Genome Submission of two Enterobacter spp. strains.</title>
        <authorList>
            <person name="Wu W."/>
            <person name="Wei L."/>
            <person name="Feng Y."/>
            <person name="Zong Z."/>
        </authorList>
    </citation>
    <scope>NUCLEOTIDE SEQUENCE [LARGE SCALE GENOMIC DNA]</scope>
    <source>
        <strain evidence="3 4">WCHEHu045002</strain>
    </source>
</reference>
<name>A0A428LJC8_9ENTR</name>
<dbReference type="SUPFAM" id="SSF46894">
    <property type="entry name" value="C-terminal effector domain of the bipartite response regulators"/>
    <property type="match status" value="1"/>
</dbReference>
<evidence type="ECO:0000259" key="2">
    <source>
        <dbReference type="SMART" id="SM00862"/>
    </source>
</evidence>
<dbReference type="SMART" id="SM00862">
    <property type="entry name" value="Trans_reg_C"/>
    <property type="match status" value="1"/>
</dbReference>
<dbReference type="RefSeq" id="WP_125915337.1">
    <property type="nucleotide sequence ID" value="NZ_RWHU01000009.1"/>
</dbReference>
<evidence type="ECO:0000313" key="3">
    <source>
        <dbReference type="EMBL" id="RSK64398.1"/>
    </source>
</evidence>
<proteinExistence type="predicted"/>
<comment type="caution">
    <text evidence="3">The sequence shown here is derived from an EMBL/GenBank/DDBJ whole genome shotgun (WGS) entry which is preliminary data.</text>
</comment>
<organism evidence="3 4">
    <name type="scientific">Enterobacter huaxiensis</name>
    <dbReference type="NCBI Taxonomy" id="2494702"/>
    <lineage>
        <taxon>Bacteria</taxon>
        <taxon>Pseudomonadati</taxon>
        <taxon>Pseudomonadota</taxon>
        <taxon>Gammaproteobacteria</taxon>
        <taxon>Enterobacterales</taxon>
        <taxon>Enterobacteriaceae</taxon>
        <taxon>Enterobacter</taxon>
    </lineage>
</organism>
<evidence type="ECO:0000313" key="4">
    <source>
        <dbReference type="Proteomes" id="UP000276389"/>
    </source>
</evidence>
<gene>
    <name evidence="3" type="ORF">EJE24_19935</name>
</gene>
<dbReference type="GO" id="GO:0000160">
    <property type="term" value="P:phosphorelay signal transduction system"/>
    <property type="evidence" value="ECO:0007669"/>
    <property type="project" value="InterPro"/>
</dbReference>
<dbReference type="Gene3D" id="1.10.10.10">
    <property type="entry name" value="Winged helix-like DNA-binding domain superfamily/Winged helix DNA-binding domain"/>
    <property type="match status" value="1"/>
</dbReference>
<dbReference type="AlphaFoldDB" id="A0A428LJC8"/>
<feature type="domain" description="OmpR/PhoB-type" evidence="2">
    <location>
        <begin position="21"/>
        <end position="95"/>
    </location>
</feature>
<dbReference type="InterPro" id="IPR016032">
    <property type="entry name" value="Sig_transdc_resp-reg_C-effctor"/>
</dbReference>